<dbReference type="SUPFAM" id="SSF88659">
    <property type="entry name" value="Sigma3 and sigma4 domains of RNA polymerase sigma factors"/>
    <property type="match status" value="1"/>
</dbReference>
<dbReference type="InterPro" id="IPR007630">
    <property type="entry name" value="RNA_pol_sigma70_r4"/>
</dbReference>
<evidence type="ECO:0000256" key="4">
    <source>
        <dbReference type="ARBA" id="ARBA00023125"/>
    </source>
</evidence>
<evidence type="ECO:0000259" key="7">
    <source>
        <dbReference type="Pfam" id="PF04545"/>
    </source>
</evidence>
<sequence length="183" mass="21988">MDNPVLLNKVIEGDIEAYSLLYKEYYRKLYNYGRKFSHDTALVEDCIQEIFFDLWSRRDKLKRIDSLNSYLYSAFRYTLIKKLKEQQRLSLREEHEEDATFEFSVENVIIEQEQNAEDHKSLKEACKFLTPRQYEAIFLRYYEKLSYQEVADILKISVKATYKIMARSISTLKDNIKLLLFLC</sequence>
<accession>A0A4Q0M5I3</accession>
<dbReference type="InterPro" id="IPR039425">
    <property type="entry name" value="RNA_pol_sigma-70-like"/>
</dbReference>
<feature type="domain" description="RNA polymerase sigma-70 region 2" evidence="6">
    <location>
        <begin position="21"/>
        <end position="88"/>
    </location>
</feature>
<dbReference type="EMBL" id="RXOC01000011">
    <property type="protein sequence ID" value="RXF68278.1"/>
    <property type="molecule type" value="Genomic_DNA"/>
</dbReference>
<dbReference type="GO" id="GO:0003677">
    <property type="term" value="F:DNA binding"/>
    <property type="evidence" value="ECO:0007669"/>
    <property type="project" value="UniProtKB-KW"/>
</dbReference>
<dbReference type="CDD" id="cd06171">
    <property type="entry name" value="Sigma70_r4"/>
    <property type="match status" value="1"/>
</dbReference>
<dbReference type="Gene3D" id="1.10.1740.10">
    <property type="match status" value="1"/>
</dbReference>
<keyword evidence="4" id="KW-0238">DNA-binding</keyword>
<dbReference type="GO" id="GO:0016987">
    <property type="term" value="F:sigma factor activity"/>
    <property type="evidence" value="ECO:0007669"/>
    <property type="project" value="UniProtKB-KW"/>
</dbReference>
<feature type="domain" description="RNA polymerase sigma-70 region 4" evidence="7">
    <location>
        <begin position="129"/>
        <end position="173"/>
    </location>
</feature>
<dbReference type="InterPro" id="IPR014284">
    <property type="entry name" value="RNA_pol_sigma-70_dom"/>
</dbReference>
<dbReference type="AlphaFoldDB" id="A0A4Q0M5I3"/>
<dbReference type="Gene3D" id="1.10.10.10">
    <property type="entry name" value="Winged helix-like DNA-binding domain superfamily/Winged helix DNA-binding domain"/>
    <property type="match status" value="1"/>
</dbReference>
<dbReference type="RefSeq" id="WP_128770360.1">
    <property type="nucleotide sequence ID" value="NZ_RXOC01000011.1"/>
</dbReference>
<dbReference type="PANTHER" id="PTHR43133">
    <property type="entry name" value="RNA POLYMERASE ECF-TYPE SIGMA FACTO"/>
    <property type="match status" value="1"/>
</dbReference>
<evidence type="ECO:0000256" key="3">
    <source>
        <dbReference type="ARBA" id="ARBA00023082"/>
    </source>
</evidence>
<dbReference type="PANTHER" id="PTHR43133:SF46">
    <property type="entry name" value="RNA POLYMERASE SIGMA-70 FACTOR ECF SUBFAMILY"/>
    <property type="match status" value="1"/>
</dbReference>
<keyword evidence="3" id="KW-0731">Sigma factor</keyword>
<evidence type="ECO:0000256" key="5">
    <source>
        <dbReference type="ARBA" id="ARBA00023163"/>
    </source>
</evidence>
<dbReference type="Pfam" id="PF04542">
    <property type="entry name" value="Sigma70_r2"/>
    <property type="match status" value="1"/>
</dbReference>
<dbReference type="SUPFAM" id="SSF88946">
    <property type="entry name" value="Sigma2 domain of RNA polymerase sigma factors"/>
    <property type="match status" value="1"/>
</dbReference>
<dbReference type="GO" id="GO:0006352">
    <property type="term" value="P:DNA-templated transcription initiation"/>
    <property type="evidence" value="ECO:0007669"/>
    <property type="project" value="InterPro"/>
</dbReference>
<reference evidence="8 9" key="1">
    <citation type="submission" date="2018-12" db="EMBL/GenBank/DDBJ databases">
        <title>The Draft Genome Sequence of the Soil Bacterium Pedobacter tournemirensis R1.</title>
        <authorList>
            <person name="He J."/>
        </authorList>
    </citation>
    <scope>NUCLEOTIDE SEQUENCE [LARGE SCALE GENOMIC DNA]</scope>
    <source>
        <strain evidence="8 9">R1</strain>
    </source>
</reference>
<dbReference type="NCBIfam" id="TIGR02937">
    <property type="entry name" value="sigma70-ECF"/>
    <property type="match status" value="1"/>
</dbReference>
<comment type="similarity">
    <text evidence="1">Belongs to the sigma-70 factor family. ECF subfamily.</text>
</comment>
<dbReference type="Proteomes" id="UP000290848">
    <property type="component" value="Unassembled WGS sequence"/>
</dbReference>
<evidence type="ECO:0000313" key="8">
    <source>
        <dbReference type="EMBL" id="RXF68278.1"/>
    </source>
</evidence>
<keyword evidence="2" id="KW-0805">Transcription regulation</keyword>
<dbReference type="InterPro" id="IPR013324">
    <property type="entry name" value="RNA_pol_sigma_r3/r4-like"/>
</dbReference>
<protein>
    <submittedName>
        <fullName evidence="8">Sigma-70 family RNA polymerase sigma factor</fullName>
    </submittedName>
</protein>
<dbReference type="Pfam" id="PF04545">
    <property type="entry name" value="Sigma70_r4"/>
    <property type="match status" value="1"/>
</dbReference>
<dbReference type="InterPro" id="IPR013325">
    <property type="entry name" value="RNA_pol_sigma_r2"/>
</dbReference>
<gene>
    <name evidence="8" type="ORF">EKH83_15470</name>
</gene>
<evidence type="ECO:0000259" key="6">
    <source>
        <dbReference type="Pfam" id="PF04542"/>
    </source>
</evidence>
<evidence type="ECO:0000313" key="9">
    <source>
        <dbReference type="Proteomes" id="UP000290848"/>
    </source>
</evidence>
<dbReference type="InterPro" id="IPR036388">
    <property type="entry name" value="WH-like_DNA-bd_sf"/>
</dbReference>
<keyword evidence="5" id="KW-0804">Transcription</keyword>
<organism evidence="8 9">
    <name type="scientific">Arcticibacter tournemirensis</name>
    <dbReference type="NCBI Taxonomy" id="699437"/>
    <lineage>
        <taxon>Bacteria</taxon>
        <taxon>Pseudomonadati</taxon>
        <taxon>Bacteroidota</taxon>
        <taxon>Sphingobacteriia</taxon>
        <taxon>Sphingobacteriales</taxon>
        <taxon>Sphingobacteriaceae</taxon>
        <taxon>Arcticibacter</taxon>
    </lineage>
</organism>
<proteinExistence type="inferred from homology"/>
<name>A0A4Q0M5I3_9SPHI</name>
<evidence type="ECO:0000256" key="2">
    <source>
        <dbReference type="ARBA" id="ARBA00023015"/>
    </source>
</evidence>
<evidence type="ECO:0000256" key="1">
    <source>
        <dbReference type="ARBA" id="ARBA00010641"/>
    </source>
</evidence>
<comment type="caution">
    <text evidence="8">The sequence shown here is derived from an EMBL/GenBank/DDBJ whole genome shotgun (WGS) entry which is preliminary data.</text>
</comment>
<dbReference type="InterPro" id="IPR007627">
    <property type="entry name" value="RNA_pol_sigma70_r2"/>
</dbReference>